<evidence type="ECO:0000313" key="1">
    <source>
        <dbReference type="EMBL" id="KAJ4700795.1"/>
    </source>
</evidence>
<organism evidence="1 2">
    <name type="scientific">Melia azedarach</name>
    <name type="common">Chinaberry tree</name>
    <dbReference type="NCBI Taxonomy" id="155640"/>
    <lineage>
        <taxon>Eukaryota</taxon>
        <taxon>Viridiplantae</taxon>
        <taxon>Streptophyta</taxon>
        <taxon>Embryophyta</taxon>
        <taxon>Tracheophyta</taxon>
        <taxon>Spermatophyta</taxon>
        <taxon>Magnoliopsida</taxon>
        <taxon>eudicotyledons</taxon>
        <taxon>Gunneridae</taxon>
        <taxon>Pentapetalae</taxon>
        <taxon>rosids</taxon>
        <taxon>malvids</taxon>
        <taxon>Sapindales</taxon>
        <taxon>Meliaceae</taxon>
        <taxon>Melia</taxon>
    </lineage>
</organism>
<sequence length="85" mass="9384">MGKPCEDVSSNKKEPGRKMGRATTEPRFKPKKGSMIPSRRRLVKRMMFDELVQSLASVFGSVKKQASAAAPKASNVNDKAVFPYP</sequence>
<protein>
    <submittedName>
        <fullName evidence="1">Filaggrin-2 like</fullName>
    </submittedName>
</protein>
<dbReference type="Proteomes" id="UP001164539">
    <property type="component" value="Chromosome 14"/>
</dbReference>
<reference evidence="1 2" key="1">
    <citation type="journal article" date="2023" name="Science">
        <title>Complex scaffold remodeling in plant triterpene biosynthesis.</title>
        <authorList>
            <person name="De La Pena R."/>
            <person name="Hodgson H."/>
            <person name="Liu J.C."/>
            <person name="Stephenson M.J."/>
            <person name="Martin A.C."/>
            <person name="Owen C."/>
            <person name="Harkess A."/>
            <person name="Leebens-Mack J."/>
            <person name="Jimenez L.E."/>
            <person name="Osbourn A."/>
            <person name="Sattely E.S."/>
        </authorList>
    </citation>
    <scope>NUCLEOTIDE SEQUENCE [LARGE SCALE GENOMIC DNA]</scope>
    <source>
        <strain evidence="2">cv. JPN11</strain>
        <tissue evidence="1">Leaf</tissue>
    </source>
</reference>
<keyword evidence="2" id="KW-1185">Reference proteome</keyword>
<gene>
    <name evidence="1" type="ORF">OWV82_024118</name>
</gene>
<dbReference type="EMBL" id="CM051407">
    <property type="protein sequence ID" value="KAJ4700795.1"/>
    <property type="molecule type" value="Genomic_DNA"/>
</dbReference>
<accession>A0ACC1WNS2</accession>
<comment type="caution">
    <text evidence="1">The sequence shown here is derived from an EMBL/GenBank/DDBJ whole genome shotgun (WGS) entry which is preliminary data.</text>
</comment>
<proteinExistence type="predicted"/>
<name>A0ACC1WNS2_MELAZ</name>
<evidence type="ECO:0000313" key="2">
    <source>
        <dbReference type="Proteomes" id="UP001164539"/>
    </source>
</evidence>